<dbReference type="GO" id="GO:0008409">
    <property type="term" value="F:5'-3' exonuclease activity"/>
    <property type="evidence" value="ECO:0007669"/>
    <property type="project" value="InterPro"/>
</dbReference>
<dbReference type="InterPro" id="IPR020045">
    <property type="entry name" value="DNA_polI_H3TH"/>
</dbReference>
<dbReference type="SUPFAM" id="SSF88723">
    <property type="entry name" value="PIN domain-like"/>
    <property type="match status" value="1"/>
</dbReference>
<organism evidence="7 8">
    <name type="scientific">Mycoplasmopsis synoviae (strain 53)</name>
    <name type="common">Mycoplasma synoviae</name>
    <dbReference type="NCBI Taxonomy" id="262723"/>
    <lineage>
        <taxon>Bacteria</taxon>
        <taxon>Bacillati</taxon>
        <taxon>Mycoplasmatota</taxon>
        <taxon>Mycoplasmoidales</taxon>
        <taxon>Metamycoplasmataceae</taxon>
        <taxon>Mycoplasmopsis</taxon>
    </lineage>
</organism>
<keyword evidence="7" id="KW-0548">Nucleotidyltransferase</keyword>
<dbReference type="HOGENOM" id="CLU_004675_1_5_14"/>
<dbReference type="SMART" id="SM00475">
    <property type="entry name" value="53EXOc"/>
    <property type="match status" value="1"/>
</dbReference>
<dbReference type="InterPro" id="IPR029060">
    <property type="entry name" value="PIN-like_dom_sf"/>
</dbReference>
<evidence type="ECO:0000256" key="3">
    <source>
        <dbReference type="ARBA" id="ARBA00023125"/>
    </source>
</evidence>
<comment type="function">
    <text evidence="4">5'-3' exonuclease acting preferentially on double-stranded DNA.</text>
</comment>
<dbReference type="CDD" id="cd09898">
    <property type="entry name" value="H3TH_53EXO"/>
    <property type="match status" value="1"/>
</dbReference>
<dbReference type="EMBL" id="AE017245">
    <property type="protein sequence ID" value="AAZ43936.2"/>
    <property type="molecule type" value="Genomic_DNA"/>
</dbReference>
<dbReference type="InterPro" id="IPR036279">
    <property type="entry name" value="5-3_exonuclease_C_sf"/>
</dbReference>
<dbReference type="Gene3D" id="3.40.50.1010">
    <property type="entry name" value="5'-nuclease"/>
    <property type="match status" value="1"/>
</dbReference>
<dbReference type="Gene3D" id="1.10.150.20">
    <property type="entry name" value="5' to 3' exonuclease, C-terminal subdomain"/>
    <property type="match status" value="1"/>
</dbReference>
<dbReference type="PANTHER" id="PTHR42646">
    <property type="entry name" value="FLAP ENDONUCLEASE XNI"/>
    <property type="match status" value="1"/>
</dbReference>
<dbReference type="GO" id="GO:0033567">
    <property type="term" value="P:DNA replication, Okazaki fragment processing"/>
    <property type="evidence" value="ECO:0007669"/>
    <property type="project" value="InterPro"/>
</dbReference>
<dbReference type="GO" id="GO:0016779">
    <property type="term" value="F:nucleotidyltransferase activity"/>
    <property type="evidence" value="ECO:0007669"/>
    <property type="project" value="UniProtKB-KW"/>
</dbReference>
<dbReference type="FunFam" id="1.10.150.20:FF:000003">
    <property type="entry name" value="DNA polymerase I"/>
    <property type="match status" value="1"/>
</dbReference>
<dbReference type="CDD" id="cd09859">
    <property type="entry name" value="PIN_53EXO"/>
    <property type="match status" value="1"/>
</dbReference>
<evidence type="ECO:0000259" key="6">
    <source>
        <dbReference type="SMART" id="SM00475"/>
    </source>
</evidence>
<evidence type="ECO:0000256" key="5">
    <source>
        <dbReference type="ARBA" id="ARBA00050026"/>
    </source>
</evidence>
<dbReference type="Pfam" id="PF02739">
    <property type="entry name" value="5_3_exonuc_N"/>
    <property type="match status" value="1"/>
</dbReference>
<dbReference type="SMART" id="SM00279">
    <property type="entry name" value="HhH2"/>
    <property type="match status" value="1"/>
</dbReference>
<dbReference type="SUPFAM" id="SSF47807">
    <property type="entry name" value="5' to 3' exonuclease, C-terminal subdomain"/>
    <property type="match status" value="1"/>
</dbReference>
<evidence type="ECO:0000256" key="2">
    <source>
        <dbReference type="ARBA" id="ARBA00022801"/>
    </source>
</evidence>
<dbReference type="InterPro" id="IPR008918">
    <property type="entry name" value="HhH2"/>
</dbReference>
<evidence type="ECO:0000313" key="7">
    <source>
        <dbReference type="EMBL" id="AAZ43936.2"/>
    </source>
</evidence>
<keyword evidence="8" id="KW-1185">Reference proteome</keyword>
<gene>
    <name evidence="7" type="ordered locus">MS53_0528</name>
</gene>
<dbReference type="PANTHER" id="PTHR42646:SF2">
    <property type="entry name" value="5'-3' EXONUCLEASE FAMILY PROTEIN"/>
    <property type="match status" value="1"/>
</dbReference>
<keyword evidence="2" id="KW-0378">Hydrolase</keyword>
<dbReference type="OrthoDB" id="9806424at2"/>
<name>Q4A5N5_MYCS5</name>
<keyword evidence="7" id="KW-0808">Transferase</keyword>
<proteinExistence type="predicted"/>
<evidence type="ECO:0000256" key="1">
    <source>
        <dbReference type="ARBA" id="ARBA00022722"/>
    </source>
</evidence>
<dbReference type="Proteomes" id="UP000000549">
    <property type="component" value="Chromosome"/>
</dbReference>
<dbReference type="KEGG" id="msy:MS53_0528"/>
<feature type="domain" description="5'-3' exonuclease" evidence="6">
    <location>
        <begin position="6"/>
        <end position="265"/>
    </location>
</feature>
<dbReference type="InterPro" id="IPR020046">
    <property type="entry name" value="5-3_exonucl_a-hlix_arch_N"/>
</dbReference>
<dbReference type="eggNOG" id="COG0258">
    <property type="taxonomic scope" value="Bacteria"/>
</dbReference>
<accession>Q4A5N5</accession>
<keyword evidence="1" id="KW-0540">Nuclease</keyword>
<dbReference type="STRING" id="262723.MS53_0528"/>
<reference evidence="7 8" key="1">
    <citation type="journal article" date="2005" name="J. Bacteriol.">
        <title>Swine and poultry pathogens: the complete genome sequences of two strains of Mycoplasma hyopneumoniae and a strain of Mycoplasma synoviae.</title>
        <authorList>
            <person name="Vasconcelos A.T."/>
            <person name="Ferreira H.B."/>
            <person name="Bizarro C.V."/>
            <person name="Bonatto S.L."/>
            <person name="Carvalho M.O."/>
            <person name="Pinto P.M."/>
            <person name="Almeida D.F."/>
            <person name="Almeida L.G."/>
            <person name="Almeida R."/>
            <person name="Alves-Filho L."/>
            <person name="Assuncao E.N."/>
            <person name="Azevedo V.A."/>
            <person name="Bogo M.R."/>
            <person name="Brigido M.M."/>
            <person name="Brocchi M."/>
            <person name="Burity H.A."/>
            <person name="Camargo A.A."/>
            <person name="Camargo S.S."/>
            <person name="Carepo M.S."/>
            <person name="Carraro D.M."/>
            <person name="de Mattos Cascardo J.C."/>
            <person name="Castro L.A."/>
            <person name="Cavalcanti G."/>
            <person name="Chemale G."/>
            <person name="Collevatti R.G."/>
            <person name="Cunha C.W."/>
            <person name="Dallagiovanna B."/>
            <person name="Dambros B.P."/>
            <person name="Dellagostin O.A."/>
            <person name="Falcao C."/>
            <person name="Fantinatti-Garboggini F."/>
            <person name="Felipe M.S."/>
            <person name="Fiorentin L."/>
            <person name="Franco G.R."/>
            <person name="Freitas N.S."/>
            <person name="Frias D."/>
            <person name="Grangeiro T.B."/>
            <person name="Grisard E.C."/>
            <person name="Guimaraes C.T."/>
            <person name="Hungria M."/>
            <person name="Jardim S.N."/>
            <person name="Krieger M.A."/>
            <person name="Laurino J.P."/>
            <person name="Lima L.F."/>
            <person name="Lopes M.I."/>
            <person name="Loreto E.L."/>
            <person name="Madeira H.M."/>
            <person name="Manfio G.P."/>
            <person name="Maranhao A.Q."/>
            <person name="Martinkovics C.T."/>
            <person name="Medeiros S.R."/>
            <person name="Moreira M.A."/>
            <person name="Neiva M."/>
            <person name="Ramalho-Neto C.E."/>
            <person name="Nicolas M.F."/>
            <person name="Oliveira S.C."/>
            <person name="Paixao R.F."/>
            <person name="Pedrosa F.O."/>
            <person name="Pena S.D."/>
            <person name="Pereira M."/>
            <person name="Pereira-Ferrari L."/>
            <person name="Piffer I."/>
            <person name="Pinto L.S."/>
            <person name="Potrich D.P."/>
            <person name="Salim A.C."/>
            <person name="Santos F.R."/>
            <person name="Schmitt R."/>
            <person name="Schneider M.P."/>
            <person name="Schrank A."/>
            <person name="Schrank I.S."/>
            <person name="Schuck A.F."/>
            <person name="Seuanez H.N."/>
            <person name="Silva D.W."/>
            <person name="Silva R."/>
            <person name="Silva S.C."/>
            <person name="Soares C.M."/>
            <person name="Souza K.R."/>
            <person name="Souza R.C."/>
            <person name="Staats C.C."/>
            <person name="Steffens M.B."/>
            <person name="Teixeira S.M."/>
            <person name="Urmenyi T.P."/>
            <person name="Vainstein M.H."/>
            <person name="Zuccherato L.W."/>
            <person name="Simpson A.J."/>
            <person name="Zaha A."/>
        </authorList>
    </citation>
    <scope>NUCLEOTIDE SEQUENCE [LARGE SCALE GENOMIC DNA]</scope>
    <source>
        <strain evidence="7 8">53</strain>
    </source>
</reference>
<dbReference type="GO" id="GO:0017108">
    <property type="term" value="F:5'-flap endonuclease activity"/>
    <property type="evidence" value="ECO:0007669"/>
    <property type="project" value="InterPro"/>
</dbReference>
<dbReference type="GO" id="GO:0003677">
    <property type="term" value="F:DNA binding"/>
    <property type="evidence" value="ECO:0007669"/>
    <property type="project" value="UniProtKB-KW"/>
</dbReference>
<keyword evidence="3" id="KW-0238">DNA-binding</keyword>
<dbReference type="AlphaFoldDB" id="Q4A5N5"/>
<dbReference type="Pfam" id="PF01367">
    <property type="entry name" value="5_3_exonuc"/>
    <property type="match status" value="1"/>
</dbReference>
<evidence type="ECO:0000313" key="8">
    <source>
        <dbReference type="Proteomes" id="UP000000549"/>
    </source>
</evidence>
<evidence type="ECO:0000256" key="4">
    <source>
        <dbReference type="ARBA" id="ARBA00049957"/>
    </source>
</evidence>
<sequence>MEFIMEKALIIDGNYLMFQSFYATYRGDINVILRTSNGTPTNAITLFLKQLVKYLVFYKPDYLFIAFDAKERTKRHELLDRYKANRIKAPQELFIQFDLIKEILKEMKVFYYESAGDEADDLIATFCKNFESLEKFIFSRDKDLLQLVNKNTRVFFKDEEVTYLNFFEKYQINPDQIIDFKALKGDPSDNLPGIKGIGDKTAIKLLNEFKTFENIYQNLDSKLISEKVKNNLLKGKENGMLCYQLAKLNYEVEVLPKNLDLFKLNIDLKASEKILDELELNTTKKMLLDKRWLQ</sequence>
<protein>
    <recommendedName>
        <fullName evidence="5">5'-3' exonuclease</fullName>
    </recommendedName>
</protein>
<dbReference type="InterPro" id="IPR038969">
    <property type="entry name" value="FEN"/>
</dbReference>
<dbReference type="InterPro" id="IPR002421">
    <property type="entry name" value="5-3_exonuclease"/>
</dbReference>